<evidence type="ECO:0000313" key="1">
    <source>
        <dbReference type="EMBL" id="GIY37810.1"/>
    </source>
</evidence>
<dbReference type="Proteomes" id="UP001054945">
    <property type="component" value="Unassembled WGS sequence"/>
</dbReference>
<keyword evidence="2" id="KW-1185">Reference proteome</keyword>
<sequence>MGMGMFNDLEYRWSMGMFNDFGVWRCLRIVEHCRNEISKEKKTNGLSSNSVAYLVPSDPSKRLVFRMAGHLFLPSFQKTRVNDFGD</sequence>
<evidence type="ECO:0000313" key="2">
    <source>
        <dbReference type="Proteomes" id="UP001054945"/>
    </source>
</evidence>
<dbReference type="AlphaFoldDB" id="A0AAV4SVK7"/>
<protein>
    <submittedName>
        <fullName evidence="1">Uncharacterized protein</fullName>
    </submittedName>
</protein>
<comment type="caution">
    <text evidence="1">The sequence shown here is derived from an EMBL/GenBank/DDBJ whole genome shotgun (WGS) entry which is preliminary data.</text>
</comment>
<organism evidence="1 2">
    <name type="scientific">Caerostris extrusa</name>
    <name type="common">Bark spider</name>
    <name type="synonym">Caerostris bankana</name>
    <dbReference type="NCBI Taxonomy" id="172846"/>
    <lineage>
        <taxon>Eukaryota</taxon>
        <taxon>Metazoa</taxon>
        <taxon>Ecdysozoa</taxon>
        <taxon>Arthropoda</taxon>
        <taxon>Chelicerata</taxon>
        <taxon>Arachnida</taxon>
        <taxon>Araneae</taxon>
        <taxon>Araneomorphae</taxon>
        <taxon>Entelegynae</taxon>
        <taxon>Araneoidea</taxon>
        <taxon>Araneidae</taxon>
        <taxon>Caerostris</taxon>
    </lineage>
</organism>
<dbReference type="EMBL" id="BPLR01010219">
    <property type="protein sequence ID" value="GIY37810.1"/>
    <property type="molecule type" value="Genomic_DNA"/>
</dbReference>
<gene>
    <name evidence="1" type="ORF">CEXT_491351</name>
</gene>
<proteinExistence type="predicted"/>
<reference evidence="1 2" key="1">
    <citation type="submission" date="2021-06" db="EMBL/GenBank/DDBJ databases">
        <title>Caerostris extrusa draft genome.</title>
        <authorList>
            <person name="Kono N."/>
            <person name="Arakawa K."/>
        </authorList>
    </citation>
    <scope>NUCLEOTIDE SEQUENCE [LARGE SCALE GENOMIC DNA]</scope>
</reference>
<accession>A0AAV4SVK7</accession>
<name>A0AAV4SVK7_CAEEX</name>